<reference evidence="3" key="1">
    <citation type="submission" date="2017-02" db="EMBL/GenBank/DDBJ databases">
        <authorList>
            <person name="Daims H."/>
        </authorList>
    </citation>
    <scope>NUCLEOTIDE SEQUENCE [LARGE SCALE GENOMIC DNA]</scope>
</reference>
<dbReference type="EMBL" id="FUKI01000129">
    <property type="protein sequence ID" value="SJM94272.1"/>
    <property type="molecule type" value="Genomic_DNA"/>
</dbReference>
<organism evidence="2 3">
    <name type="scientific">Crenothrix polyspora</name>
    <dbReference type="NCBI Taxonomy" id="360316"/>
    <lineage>
        <taxon>Bacteria</taxon>
        <taxon>Pseudomonadati</taxon>
        <taxon>Pseudomonadota</taxon>
        <taxon>Gammaproteobacteria</taxon>
        <taxon>Methylococcales</taxon>
        <taxon>Crenotrichaceae</taxon>
        <taxon>Crenothrix</taxon>
    </lineage>
</organism>
<feature type="chain" id="PRO_5012187545" description="Haem-binding uptake Tiki superfamily ChaN domain-containing protein" evidence="1">
    <location>
        <begin position="24"/>
        <end position="252"/>
    </location>
</feature>
<evidence type="ECO:0008006" key="4">
    <source>
        <dbReference type="Google" id="ProtNLM"/>
    </source>
</evidence>
<evidence type="ECO:0000313" key="2">
    <source>
        <dbReference type="EMBL" id="SJM94272.1"/>
    </source>
</evidence>
<keyword evidence="3" id="KW-1185">Reference proteome</keyword>
<dbReference type="AlphaFoldDB" id="A0A1R4HDG4"/>
<dbReference type="RefSeq" id="WP_087144235.1">
    <property type="nucleotide sequence ID" value="NZ_FUKI01000129.1"/>
</dbReference>
<evidence type="ECO:0000256" key="1">
    <source>
        <dbReference type="SAM" id="SignalP"/>
    </source>
</evidence>
<gene>
    <name evidence="2" type="ORF">CRENPOLYSF1_520003</name>
</gene>
<feature type="signal peptide" evidence="1">
    <location>
        <begin position="1"/>
        <end position="23"/>
    </location>
</feature>
<protein>
    <recommendedName>
        <fullName evidence="4">Haem-binding uptake Tiki superfamily ChaN domain-containing protein</fullName>
    </recommendedName>
</protein>
<dbReference type="Gene3D" id="3.40.50.11550">
    <property type="match status" value="1"/>
</dbReference>
<keyword evidence="1" id="KW-0732">Signal</keyword>
<dbReference type="Proteomes" id="UP000195667">
    <property type="component" value="Unassembled WGS sequence"/>
</dbReference>
<dbReference type="OrthoDB" id="5574312at2"/>
<name>A0A1R4HDG4_9GAMM</name>
<evidence type="ECO:0000313" key="3">
    <source>
        <dbReference type="Proteomes" id="UP000195667"/>
    </source>
</evidence>
<accession>A0A1R4HDG4</accession>
<dbReference type="SUPFAM" id="SSF159501">
    <property type="entry name" value="EreA/ChaN-like"/>
    <property type="match status" value="1"/>
</dbReference>
<sequence length="252" mass="28294">MVIFTRFVQRLVFALLLPISSLAATQDPILEQIKPNTITIIGESHKRPESSEFFQTLVSDTIKNHQCVVVGLEIGSDQQATVDKIMQGRALTNEIKLWPQIEHPPYQRMIENFASLKAQGQCINIIAIDASMDNDVDRDEWMARQLEQAGDKPILVLLGGLHTLKKINWLTKTGKPSVTEILTTKGFSVKSFPQRWLPDQCADNQNRRSRFVNSNSPEALTILNESMMSLINAEPHKSAIGVVNGFVVWECV</sequence>
<proteinExistence type="predicted"/>